<name>A0AAW0JET1_QUESU</name>
<protein>
    <submittedName>
        <fullName evidence="2">Uncharacterized protein</fullName>
    </submittedName>
</protein>
<dbReference type="EMBL" id="PKMF04000597">
    <property type="protein sequence ID" value="KAK7824631.1"/>
    <property type="molecule type" value="Genomic_DNA"/>
</dbReference>
<evidence type="ECO:0000313" key="3">
    <source>
        <dbReference type="Proteomes" id="UP000237347"/>
    </source>
</evidence>
<dbReference type="AlphaFoldDB" id="A0AAW0JET1"/>
<evidence type="ECO:0000313" key="2">
    <source>
        <dbReference type="EMBL" id="KAK7824631.1"/>
    </source>
</evidence>
<feature type="chain" id="PRO_5043967946" evidence="1">
    <location>
        <begin position="18"/>
        <end position="140"/>
    </location>
</feature>
<accession>A0AAW0JET1</accession>
<proteinExistence type="predicted"/>
<organism evidence="2 3">
    <name type="scientific">Quercus suber</name>
    <name type="common">Cork oak</name>
    <dbReference type="NCBI Taxonomy" id="58331"/>
    <lineage>
        <taxon>Eukaryota</taxon>
        <taxon>Viridiplantae</taxon>
        <taxon>Streptophyta</taxon>
        <taxon>Embryophyta</taxon>
        <taxon>Tracheophyta</taxon>
        <taxon>Spermatophyta</taxon>
        <taxon>Magnoliopsida</taxon>
        <taxon>eudicotyledons</taxon>
        <taxon>Gunneridae</taxon>
        <taxon>Pentapetalae</taxon>
        <taxon>rosids</taxon>
        <taxon>fabids</taxon>
        <taxon>Fagales</taxon>
        <taxon>Fagaceae</taxon>
        <taxon>Quercus</taxon>
    </lineage>
</organism>
<feature type="signal peptide" evidence="1">
    <location>
        <begin position="1"/>
        <end position="17"/>
    </location>
</feature>
<keyword evidence="1" id="KW-0732">Signal</keyword>
<dbReference type="Proteomes" id="UP000237347">
    <property type="component" value="Unassembled WGS sequence"/>
</dbReference>
<sequence>MICNQVWLLANIYGYLASNLLTGPIPMDQEQRHNLLIFDCNNMVLLHRSIFMHINCGGKATTLETYNMKTMKTSWSAKFFHEGRIGVLVALEVFGILHTSKMAHSNNASILTMNESNYTQCTPISSFIHILCPLLSKWNL</sequence>
<gene>
    <name evidence="2" type="ORF">CFP56_034221</name>
</gene>
<comment type="caution">
    <text evidence="2">The sequence shown here is derived from an EMBL/GenBank/DDBJ whole genome shotgun (WGS) entry which is preliminary data.</text>
</comment>
<evidence type="ECO:0000256" key="1">
    <source>
        <dbReference type="SAM" id="SignalP"/>
    </source>
</evidence>
<reference evidence="2 3" key="1">
    <citation type="journal article" date="2018" name="Sci. Data">
        <title>The draft genome sequence of cork oak.</title>
        <authorList>
            <person name="Ramos A.M."/>
            <person name="Usie A."/>
            <person name="Barbosa P."/>
            <person name="Barros P.M."/>
            <person name="Capote T."/>
            <person name="Chaves I."/>
            <person name="Simoes F."/>
            <person name="Abreu I."/>
            <person name="Carrasquinho I."/>
            <person name="Faro C."/>
            <person name="Guimaraes J.B."/>
            <person name="Mendonca D."/>
            <person name="Nobrega F."/>
            <person name="Rodrigues L."/>
            <person name="Saibo N.J.M."/>
            <person name="Varela M.C."/>
            <person name="Egas C."/>
            <person name="Matos J."/>
            <person name="Miguel C.M."/>
            <person name="Oliveira M.M."/>
            <person name="Ricardo C.P."/>
            <person name="Goncalves S."/>
        </authorList>
    </citation>
    <scope>NUCLEOTIDE SEQUENCE [LARGE SCALE GENOMIC DNA]</scope>
    <source>
        <strain evidence="3">cv. HL8</strain>
    </source>
</reference>
<keyword evidence="3" id="KW-1185">Reference proteome</keyword>